<dbReference type="Pfam" id="PF08450">
    <property type="entry name" value="SGL"/>
    <property type="match status" value="1"/>
</dbReference>
<organism evidence="3 4">
    <name type="scientific">Haloferula chungangensis</name>
    <dbReference type="NCBI Taxonomy" id="1048331"/>
    <lineage>
        <taxon>Bacteria</taxon>
        <taxon>Pseudomonadati</taxon>
        <taxon>Verrucomicrobiota</taxon>
        <taxon>Verrucomicrobiia</taxon>
        <taxon>Verrucomicrobiales</taxon>
        <taxon>Verrucomicrobiaceae</taxon>
        <taxon>Haloferula</taxon>
    </lineage>
</organism>
<dbReference type="PANTHER" id="PTHR10907">
    <property type="entry name" value="REGUCALCIN"/>
    <property type="match status" value="1"/>
</dbReference>
<evidence type="ECO:0000313" key="3">
    <source>
        <dbReference type="EMBL" id="MFC7338516.1"/>
    </source>
</evidence>
<keyword evidence="4" id="KW-1185">Reference proteome</keyword>
<dbReference type="GO" id="GO:0016787">
    <property type="term" value="F:hydrolase activity"/>
    <property type="evidence" value="ECO:0007669"/>
    <property type="project" value="UniProtKB-KW"/>
</dbReference>
<dbReference type="InterPro" id="IPR005511">
    <property type="entry name" value="SMP-30"/>
</dbReference>
<dbReference type="InterPro" id="IPR011042">
    <property type="entry name" value="6-blade_b-propeller_TolB-like"/>
</dbReference>
<evidence type="ECO:0000259" key="2">
    <source>
        <dbReference type="Pfam" id="PF08450"/>
    </source>
</evidence>
<comment type="caution">
    <text evidence="3">The sequence shown here is derived from an EMBL/GenBank/DDBJ whole genome shotgun (WGS) entry which is preliminary data.</text>
</comment>
<dbReference type="Proteomes" id="UP001596472">
    <property type="component" value="Unassembled WGS sequence"/>
</dbReference>
<dbReference type="Gene3D" id="2.120.10.30">
    <property type="entry name" value="TolB, C-terminal domain"/>
    <property type="match status" value="1"/>
</dbReference>
<sequence>MKIETAGEIRSKWGEGPIWWAGALYYVDIEGHRVIRFDPESGEEKTWEVGERVGTVVPREAGGLVIAGDTGFHFLDPENGTLTAIGDPEPDKADNRFNDGKCSPDGRFFAGTISLVKKTGDARLYRLDHDGSIHEVFGPVTNSNGIVWSASGETCYYIDTPRKEVLAFDYADGHLTNMRSVVDTSHHEASPDGMTIDADGNLWIAFCHGACVACFSPESGAELRKVDLPCLETTACAFGGPDLEDLYVTTGIHKSEVEEDAGRLLVIRGLGVKGLPSNGFAG</sequence>
<dbReference type="SUPFAM" id="SSF63829">
    <property type="entry name" value="Calcium-dependent phosphotriesterase"/>
    <property type="match status" value="1"/>
</dbReference>
<evidence type="ECO:0000313" key="4">
    <source>
        <dbReference type="Proteomes" id="UP001596472"/>
    </source>
</evidence>
<keyword evidence="3" id="KW-0378">Hydrolase</keyword>
<name>A0ABW2LAL8_9BACT</name>
<protein>
    <submittedName>
        <fullName evidence="3">SMP-30/gluconolactonase/LRE family protein</fullName>
        <ecNumber evidence="3">3.1.1.99</ecNumber>
    </submittedName>
</protein>
<comment type="similarity">
    <text evidence="1">Belongs to the SMP-30/CGR1 family.</text>
</comment>
<feature type="domain" description="SMP-30/Gluconolactonase/LRE-like region" evidence="2">
    <location>
        <begin position="13"/>
        <end position="250"/>
    </location>
</feature>
<dbReference type="EMBL" id="JBHTBS010000008">
    <property type="protein sequence ID" value="MFC7338516.1"/>
    <property type="molecule type" value="Genomic_DNA"/>
</dbReference>
<proteinExistence type="inferred from homology"/>
<gene>
    <name evidence="3" type="ORF">ACFQY0_15075</name>
</gene>
<dbReference type="PANTHER" id="PTHR10907:SF47">
    <property type="entry name" value="REGUCALCIN"/>
    <property type="match status" value="1"/>
</dbReference>
<accession>A0ABW2LAL8</accession>
<dbReference type="PRINTS" id="PR01790">
    <property type="entry name" value="SMP30FAMILY"/>
</dbReference>
<dbReference type="RefSeq" id="WP_379713924.1">
    <property type="nucleotide sequence ID" value="NZ_JBHTBS010000008.1"/>
</dbReference>
<evidence type="ECO:0000256" key="1">
    <source>
        <dbReference type="ARBA" id="ARBA00008853"/>
    </source>
</evidence>
<dbReference type="InterPro" id="IPR013658">
    <property type="entry name" value="SGL"/>
</dbReference>
<reference evidence="4" key="1">
    <citation type="journal article" date="2019" name="Int. J. Syst. Evol. Microbiol.">
        <title>The Global Catalogue of Microorganisms (GCM) 10K type strain sequencing project: providing services to taxonomists for standard genome sequencing and annotation.</title>
        <authorList>
            <consortium name="The Broad Institute Genomics Platform"/>
            <consortium name="The Broad Institute Genome Sequencing Center for Infectious Disease"/>
            <person name="Wu L."/>
            <person name="Ma J."/>
        </authorList>
    </citation>
    <scope>NUCLEOTIDE SEQUENCE [LARGE SCALE GENOMIC DNA]</scope>
    <source>
        <strain evidence="4">CGMCC 4.1467</strain>
    </source>
</reference>
<dbReference type="EC" id="3.1.1.99" evidence="3"/>